<evidence type="ECO:0000313" key="2">
    <source>
        <dbReference type="EMBL" id="CDO70190.1"/>
    </source>
</evidence>
<evidence type="ECO:0000256" key="1">
    <source>
        <dbReference type="SAM" id="MobiDB-lite"/>
    </source>
</evidence>
<feature type="compositionally biased region" description="Pro residues" evidence="1">
    <location>
        <begin position="91"/>
        <end position="104"/>
    </location>
</feature>
<dbReference type="AlphaFoldDB" id="A0A060S742"/>
<feature type="compositionally biased region" description="Low complexity" evidence="1">
    <location>
        <begin position="34"/>
        <end position="46"/>
    </location>
</feature>
<feature type="compositionally biased region" description="Low complexity" evidence="1">
    <location>
        <begin position="115"/>
        <end position="129"/>
    </location>
</feature>
<sequence>MAARGRTSDVPAWAREGAASPTPRTPSQRRGAVPAPASGSQPSAASRPKHRAEVVIVEPPKSTSSVRAKSIESEDEDFAMDDDSVHAHFATPPPVSRAPSPPSPVLRERSPVAPPVASSASRPAPAPRAGPSLDSPACRSTTRCTSRRLSALATSRSKVRLIRLKRNDGWSASSWFVLANCGTRTAKTFTSAVDASWLFRARSTRSRGRNGW</sequence>
<evidence type="ECO:0000313" key="3">
    <source>
        <dbReference type="Proteomes" id="UP000029665"/>
    </source>
</evidence>
<feature type="region of interest" description="Disordered" evidence="1">
    <location>
        <begin position="1"/>
        <end position="140"/>
    </location>
</feature>
<dbReference type="Proteomes" id="UP000029665">
    <property type="component" value="Unassembled WGS sequence"/>
</dbReference>
<feature type="compositionally biased region" description="Acidic residues" evidence="1">
    <location>
        <begin position="73"/>
        <end position="82"/>
    </location>
</feature>
<name>A0A060S742_PYCCI</name>
<reference evidence="2" key="1">
    <citation type="submission" date="2014-01" db="EMBL/GenBank/DDBJ databases">
        <title>The genome of the white-rot fungus Pycnoporus cinnabarinus: a basidiomycete model with a versatile arsenal for lignocellulosic biomass breakdown.</title>
        <authorList>
            <person name="Levasseur A."/>
            <person name="Lomascolo A."/>
            <person name="Ruiz-Duenas F.J."/>
            <person name="Uzan E."/>
            <person name="Piumi F."/>
            <person name="Kues U."/>
            <person name="Ram A.F.J."/>
            <person name="Murat C."/>
            <person name="Haon M."/>
            <person name="Benoit I."/>
            <person name="Arfi Y."/>
            <person name="Chevret D."/>
            <person name="Drula E."/>
            <person name="Kwon M.J."/>
            <person name="Gouret P."/>
            <person name="Lesage-Meessen L."/>
            <person name="Lombard V."/>
            <person name="Mariette J."/>
            <person name="Noirot C."/>
            <person name="Park J."/>
            <person name="Patyshakuliyeva A."/>
            <person name="Wieneger R.A.B."/>
            <person name="Wosten H.A.B."/>
            <person name="Martin F."/>
            <person name="Coutinho P.M."/>
            <person name="de Vries R."/>
            <person name="Martinez A.T."/>
            <person name="Klopp C."/>
            <person name="Pontarotti P."/>
            <person name="Henrissat B."/>
            <person name="Record E."/>
        </authorList>
    </citation>
    <scope>NUCLEOTIDE SEQUENCE [LARGE SCALE GENOMIC DNA]</scope>
    <source>
        <strain evidence="2">BRFM137</strain>
    </source>
</reference>
<keyword evidence="3" id="KW-1185">Reference proteome</keyword>
<proteinExistence type="predicted"/>
<dbReference type="EMBL" id="CCBP010000072">
    <property type="protein sequence ID" value="CDO70190.1"/>
    <property type="molecule type" value="Genomic_DNA"/>
</dbReference>
<gene>
    <name evidence="2" type="ORF">BN946_scf184905.g2</name>
</gene>
<protein>
    <submittedName>
        <fullName evidence="2">Uncharacterized protein</fullName>
    </submittedName>
</protein>
<accession>A0A060S742</accession>
<comment type="caution">
    <text evidence="2">The sequence shown here is derived from an EMBL/GenBank/DDBJ whole genome shotgun (WGS) entry which is preliminary data.</text>
</comment>
<organism evidence="2 3">
    <name type="scientific">Pycnoporus cinnabarinus</name>
    <name type="common">Cinnabar-red polypore</name>
    <name type="synonym">Trametes cinnabarina</name>
    <dbReference type="NCBI Taxonomy" id="5643"/>
    <lineage>
        <taxon>Eukaryota</taxon>
        <taxon>Fungi</taxon>
        <taxon>Dikarya</taxon>
        <taxon>Basidiomycota</taxon>
        <taxon>Agaricomycotina</taxon>
        <taxon>Agaricomycetes</taxon>
        <taxon>Polyporales</taxon>
        <taxon>Polyporaceae</taxon>
        <taxon>Trametes</taxon>
    </lineage>
</organism>
<dbReference type="HOGENOM" id="CLU_1300248_0_0_1"/>